<protein>
    <recommendedName>
        <fullName evidence="4">acyl-CoA oxidase</fullName>
        <ecNumber evidence="4">1.3.3.6</ecNumber>
    </recommendedName>
</protein>
<dbReference type="GO" id="GO:0005504">
    <property type="term" value="F:fatty acid binding"/>
    <property type="evidence" value="ECO:0007669"/>
    <property type="project" value="TreeGrafter"/>
</dbReference>
<dbReference type="Gene3D" id="1.10.540.10">
    <property type="entry name" value="Acyl-CoA dehydrogenase/oxidase, N-terminal domain"/>
    <property type="match status" value="1"/>
</dbReference>
<feature type="region of interest" description="Disordered" evidence="11">
    <location>
        <begin position="684"/>
        <end position="803"/>
    </location>
</feature>
<keyword evidence="9" id="KW-0443">Lipid metabolism</keyword>
<dbReference type="SUPFAM" id="SSF47203">
    <property type="entry name" value="Acyl-CoA dehydrogenase C-terminal domain-like"/>
    <property type="match status" value="2"/>
</dbReference>
<dbReference type="InterPro" id="IPR013786">
    <property type="entry name" value="AcylCoA_DH/ox_N"/>
</dbReference>
<feature type="domain" description="Acyl-CoA oxidase C-terminal" evidence="12">
    <location>
        <begin position="527"/>
        <end position="659"/>
    </location>
</feature>
<dbReference type="FunFam" id="2.40.110.10:FF:000005">
    <property type="entry name" value="Acyl-coenzyme A oxidase"/>
    <property type="match status" value="1"/>
</dbReference>
<dbReference type="InterPro" id="IPR002655">
    <property type="entry name" value="Acyl-CoA_oxidase_C"/>
</dbReference>
<dbReference type="Pfam" id="PF22924">
    <property type="entry name" value="ACOX_C_alpha1"/>
    <property type="match status" value="1"/>
</dbReference>
<dbReference type="RefSeq" id="WP_188534017.1">
    <property type="nucleotide sequence ID" value="NZ_BMEQ01000001.1"/>
</dbReference>
<reference evidence="15" key="2">
    <citation type="submission" date="2020-09" db="EMBL/GenBank/DDBJ databases">
        <authorList>
            <person name="Sun Q."/>
            <person name="Zhou Y."/>
        </authorList>
    </citation>
    <scope>NUCLEOTIDE SEQUENCE</scope>
    <source>
        <strain evidence="15">CGMCC 1.12187</strain>
    </source>
</reference>
<dbReference type="InterPro" id="IPR036250">
    <property type="entry name" value="AcylCo_DH-like_C"/>
</dbReference>
<feature type="domain" description="Acyl-CoA oxidase C-alpha1" evidence="14">
    <location>
        <begin position="302"/>
        <end position="461"/>
    </location>
</feature>
<dbReference type="InterPro" id="IPR055060">
    <property type="entry name" value="ACOX_C_alpha1"/>
</dbReference>
<evidence type="ECO:0000256" key="7">
    <source>
        <dbReference type="ARBA" id="ARBA00022832"/>
    </source>
</evidence>
<evidence type="ECO:0000256" key="11">
    <source>
        <dbReference type="SAM" id="MobiDB-lite"/>
    </source>
</evidence>
<keyword evidence="5" id="KW-0285">Flavoprotein</keyword>
<dbReference type="SUPFAM" id="SSF56645">
    <property type="entry name" value="Acyl-CoA dehydrogenase NM domain-like"/>
    <property type="match status" value="1"/>
</dbReference>
<feature type="compositionally biased region" description="Low complexity" evidence="11">
    <location>
        <begin position="696"/>
        <end position="705"/>
    </location>
</feature>
<dbReference type="GO" id="GO:0033540">
    <property type="term" value="P:fatty acid beta-oxidation using acyl-CoA oxidase"/>
    <property type="evidence" value="ECO:0007669"/>
    <property type="project" value="TreeGrafter"/>
</dbReference>
<dbReference type="Gene3D" id="1.20.140.10">
    <property type="entry name" value="Butyryl-CoA Dehydrogenase, subunit A, domain 3"/>
    <property type="match status" value="2"/>
</dbReference>
<feature type="compositionally biased region" description="Low complexity" evidence="11">
    <location>
        <begin position="14"/>
        <end position="25"/>
    </location>
</feature>
<keyword evidence="7" id="KW-0276">Fatty acid metabolism</keyword>
<gene>
    <name evidence="15" type="ORF">GCM10011374_02580</name>
</gene>
<dbReference type="Pfam" id="PF01756">
    <property type="entry name" value="ACOX"/>
    <property type="match status" value="1"/>
</dbReference>
<dbReference type="FunFam" id="1.20.140.10:FF:000007">
    <property type="entry name" value="Acyl-coenzyme A oxidase"/>
    <property type="match status" value="1"/>
</dbReference>
<dbReference type="Pfam" id="PF02771">
    <property type="entry name" value="Acyl-CoA_dh_N"/>
    <property type="match status" value="1"/>
</dbReference>
<evidence type="ECO:0000256" key="5">
    <source>
        <dbReference type="ARBA" id="ARBA00022630"/>
    </source>
</evidence>
<dbReference type="PANTHER" id="PTHR10909">
    <property type="entry name" value="ELECTRON TRANSPORT OXIDOREDUCTASE"/>
    <property type="match status" value="1"/>
</dbReference>
<comment type="cofactor">
    <cofactor evidence="1">
        <name>FAD</name>
        <dbReference type="ChEBI" id="CHEBI:57692"/>
    </cofactor>
</comment>
<dbReference type="InterPro" id="IPR046373">
    <property type="entry name" value="Acyl-CoA_Oxase/DH_mid-dom_sf"/>
</dbReference>
<evidence type="ECO:0000256" key="9">
    <source>
        <dbReference type="ARBA" id="ARBA00023098"/>
    </source>
</evidence>
<evidence type="ECO:0000259" key="13">
    <source>
        <dbReference type="Pfam" id="PF02771"/>
    </source>
</evidence>
<dbReference type="PIRSF" id="PIRSF000168">
    <property type="entry name" value="Acyl-CoA_oxidase"/>
    <property type="match status" value="1"/>
</dbReference>
<dbReference type="InterPro" id="IPR037069">
    <property type="entry name" value="AcylCoA_DH/ox_N_sf"/>
</dbReference>
<dbReference type="InterPro" id="IPR012258">
    <property type="entry name" value="Acyl-CoA_oxidase"/>
</dbReference>
<comment type="similarity">
    <text evidence="3">Belongs to the acyl-CoA oxidase family.</text>
</comment>
<feature type="compositionally biased region" description="Basic and acidic residues" evidence="11">
    <location>
        <begin position="706"/>
        <end position="773"/>
    </location>
</feature>
<accession>A0A917GFZ4</accession>
<reference evidence="15" key="1">
    <citation type="journal article" date="2014" name="Int. J. Syst. Evol. Microbiol.">
        <title>Complete genome sequence of Corynebacterium casei LMG S-19264T (=DSM 44701T), isolated from a smear-ripened cheese.</title>
        <authorList>
            <consortium name="US DOE Joint Genome Institute (JGI-PGF)"/>
            <person name="Walter F."/>
            <person name="Albersmeier A."/>
            <person name="Kalinowski J."/>
            <person name="Ruckert C."/>
        </authorList>
    </citation>
    <scope>NUCLEOTIDE SEQUENCE</scope>
    <source>
        <strain evidence="15">CGMCC 1.12187</strain>
    </source>
</reference>
<evidence type="ECO:0000256" key="6">
    <source>
        <dbReference type="ARBA" id="ARBA00022827"/>
    </source>
</evidence>
<dbReference type="GO" id="GO:0071949">
    <property type="term" value="F:FAD binding"/>
    <property type="evidence" value="ECO:0007669"/>
    <property type="project" value="InterPro"/>
</dbReference>
<organism evidence="15 16">
    <name type="scientific">Kocuria dechangensis</name>
    <dbReference type="NCBI Taxonomy" id="1176249"/>
    <lineage>
        <taxon>Bacteria</taxon>
        <taxon>Bacillati</taxon>
        <taxon>Actinomycetota</taxon>
        <taxon>Actinomycetes</taxon>
        <taxon>Micrococcales</taxon>
        <taxon>Micrococcaceae</taxon>
        <taxon>Kocuria</taxon>
    </lineage>
</organism>
<keyword evidence="16" id="KW-1185">Reference proteome</keyword>
<dbReference type="EMBL" id="BMEQ01000001">
    <property type="protein sequence ID" value="GGG43706.1"/>
    <property type="molecule type" value="Genomic_DNA"/>
</dbReference>
<proteinExistence type="inferred from homology"/>
<evidence type="ECO:0000259" key="12">
    <source>
        <dbReference type="Pfam" id="PF01756"/>
    </source>
</evidence>
<dbReference type="InterPro" id="IPR009100">
    <property type="entry name" value="AcylCoA_DH/oxidase_NM_dom_sf"/>
</dbReference>
<dbReference type="PANTHER" id="PTHR10909:SF352">
    <property type="entry name" value="ACYL-COENZYME A OXIDASE-LIKE PROTEIN"/>
    <property type="match status" value="1"/>
</dbReference>
<evidence type="ECO:0000256" key="3">
    <source>
        <dbReference type="ARBA" id="ARBA00006288"/>
    </source>
</evidence>
<evidence type="ECO:0000313" key="15">
    <source>
        <dbReference type="EMBL" id="GGG43706.1"/>
    </source>
</evidence>
<sequence length="803" mass="88694">MTTTVDRPTPGAPGPSATASGTPADAAPAVDVAALGELLLGRWAGTRRETRRMLLDERLHKHENLTHQDHRERVLGQLHLLVEHGAMSRGLPEAYGGHNDPGGNVSGFEELLLGDPSLQIKAGVQWGLFGSAVLNLGTEEHHRRWLADIRDLRIPGVFAMTEIGHGSDVASIGTTATYDPATEEFEIHTPFRAAWKDYLGNAAVHGRAAVVFAQLVTLGVNHGVHAFWVDIRDEDGAFLPGVGGEDDGHKGGLNGIDNGRLHFTRVRVPRTHLLNKYGDVAQDGSYSSPIASPGRRFFTMIGTLVQGRVSLDGAAVVANKAALAIAIRYGSERRQFNASSDVQEEVLLDYQEHQRRLLPLLAETYAMNFAHQELLHKYDDVFSGREDTDENRQDLETLAAALKALSTWSALDTLQTCREACGGAGFLTRNRLTSLRHDLDVYATFEGDNTVLLQLVAKRLLTDWSNEFKQVDMGVMARYVAGRATEATFHRSGLRKLGQAFRDTGDVRRSVNALREESAQRALLTDRVQTMVAEVAEALRPTAKLPRADAAALFNEHQHKLIATARAHAELLQWEAFTRGLEQVEDPGTRTVLTWLRDVFGLRLIEKNLAWYLSYGRLSMRRGRSLDEYIERLLARLRPHALDLVEAFGLEQGHLRAEIATGIEAERQEEAAAYYRRLRASGDAPLKERAPAREQATPAAGAPGEKAPEDKKEEKKKERKAEKHAERRSERSSEQKAERTHERRLELRSLKKAETTERAKTGKAEKTQKDGRGVPEPPEDSAQESADKSAEESAAGTGVPQEA</sequence>
<dbReference type="Gene3D" id="2.40.110.10">
    <property type="entry name" value="Butyryl-CoA Dehydrogenase, subunit A, domain 2"/>
    <property type="match status" value="1"/>
</dbReference>
<evidence type="ECO:0000313" key="16">
    <source>
        <dbReference type="Proteomes" id="UP000638848"/>
    </source>
</evidence>
<evidence type="ECO:0000259" key="14">
    <source>
        <dbReference type="Pfam" id="PF22924"/>
    </source>
</evidence>
<name>A0A917GFZ4_9MICC</name>
<comment type="subcellular location">
    <subcellularLocation>
        <location evidence="2">Peroxisome</location>
    </subcellularLocation>
</comment>
<dbReference type="GO" id="GO:0003997">
    <property type="term" value="F:acyl-CoA oxidase activity"/>
    <property type="evidence" value="ECO:0007669"/>
    <property type="project" value="UniProtKB-EC"/>
</dbReference>
<feature type="region of interest" description="Disordered" evidence="11">
    <location>
        <begin position="1"/>
        <end position="25"/>
    </location>
</feature>
<dbReference type="AlphaFoldDB" id="A0A917GFZ4"/>
<comment type="caution">
    <text evidence="15">The sequence shown here is derived from an EMBL/GenBank/DDBJ whole genome shotgun (WGS) entry which is preliminary data.</text>
</comment>
<dbReference type="EC" id="1.3.3.6" evidence="4"/>
<keyword evidence="10" id="KW-0576">Peroxisome</keyword>
<evidence type="ECO:0000256" key="4">
    <source>
        <dbReference type="ARBA" id="ARBA00012870"/>
    </source>
</evidence>
<evidence type="ECO:0000256" key="2">
    <source>
        <dbReference type="ARBA" id="ARBA00004275"/>
    </source>
</evidence>
<evidence type="ECO:0000256" key="10">
    <source>
        <dbReference type="ARBA" id="ARBA00023140"/>
    </source>
</evidence>
<keyword evidence="8" id="KW-0560">Oxidoreductase</keyword>
<dbReference type="FunFam" id="1.20.140.10:FF:000010">
    <property type="entry name" value="Acyl-coenzyme A oxidase"/>
    <property type="match status" value="1"/>
</dbReference>
<keyword evidence="6" id="KW-0274">FAD</keyword>
<feature type="domain" description="Acyl-CoA dehydrogenase/oxidase N-terminal" evidence="13">
    <location>
        <begin position="48"/>
        <end position="149"/>
    </location>
</feature>
<evidence type="ECO:0000256" key="1">
    <source>
        <dbReference type="ARBA" id="ARBA00001974"/>
    </source>
</evidence>
<evidence type="ECO:0000256" key="8">
    <source>
        <dbReference type="ARBA" id="ARBA00023002"/>
    </source>
</evidence>
<dbReference type="GO" id="GO:0055088">
    <property type="term" value="P:lipid homeostasis"/>
    <property type="evidence" value="ECO:0007669"/>
    <property type="project" value="TreeGrafter"/>
</dbReference>
<dbReference type="Proteomes" id="UP000638848">
    <property type="component" value="Unassembled WGS sequence"/>
</dbReference>